<proteinExistence type="predicted"/>
<sequence length="117" mass="12767">MQQQGLGRGKSAFRVSSLAAISVGDSGGPLVSRNNSVWIQSGIVSFGAKQCDDPKYPSVFARVSRYQDWITSKIGSNPPGFVEFDNNGFRSSLNLLLFSISLTFSIIPFTFSLYVSF</sequence>
<keyword evidence="7" id="KW-0812">Transmembrane</keyword>
<reference evidence="9 10" key="1">
    <citation type="submission" date="2023-09" db="EMBL/GenBank/DDBJ databases">
        <authorList>
            <person name="Wang M."/>
        </authorList>
    </citation>
    <scope>NUCLEOTIDE SEQUENCE [LARGE SCALE GENOMIC DNA]</scope>
    <source>
        <strain evidence="9">GT-2023</strain>
        <tissue evidence="9">Liver</tissue>
    </source>
</reference>
<dbReference type="Proteomes" id="UP001558613">
    <property type="component" value="Unassembled WGS sequence"/>
</dbReference>
<evidence type="ECO:0000313" key="10">
    <source>
        <dbReference type="Proteomes" id="UP001558613"/>
    </source>
</evidence>
<dbReference type="PANTHER" id="PTHR24253:SF144">
    <property type="entry name" value="CHYMOTRYPSIN-LIKE PROTEASE CTRL-1-RELATED"/>
    <property type="match status" value="1"/>
</dbReference>
<evidence type="ECO:0000256" key="6">
    <source>
        <dbReference type="ARBA" id="ARBA00023180"/>
    </source>
</evidence>
<evidence type="ECO:0000256" key="3">
    <source>
        <dbReference type="ARBA" id="ARBA00022801"/>
    </source>
</evidence>
<evidence type="ECO:0000256" key="1">
    <source>
        <dbReference type="ARBA" id="ARBA00022670"/>
    </source>
</evidence>
<evidence type="ECO:0000259" key="8">
    <source>
        <dbReference type="PROSITE" id="PS50240"/>
    </source>
</evidence>
<dbReference type="PANTHER" id="PTHR24253">
    <property type="entry name" value="TRANSMEMBRANE PROTEASE SERINE"/>
    <property type="match status" value="1"/>
</dbReference>
<evidence type="ECO:0000256" key="7">
    <source>
        <dbReference type="SAM" id="Phobius"/>
    </source>
</evidence>
<dbReference type="InterPro" id="IPR001254">
    <property type="entry name" value="Trypsin_dom"/>
</dbReference>
<name>A0ABR3NLJ7_9TELE</name>
<feature type="domain" description="Peptidase S1" evidence="8">
    <location>
        <begin position="1"/>
        <end position="75"/>
    </location>
</feature>
<keyword evidence="7" id="KW-1133">Transmembrane helix</keyword>
<protein>
    <recommendedName>
        <fullName evidence="8">Peptidase S1 domain-containing protein</fullName>
    </recommendedName>
</protein>
<dbReference type="InterPro" id="IPR009003">
    <property type="entry name" value="Peptidase_S1_PA"/>
</dbReference>
<dbReference type="Gene3D" id="2.40.10.10">
    <property type="entry name" value="Trypsin-like serine proteases"/>
    <property type="match status" value="1"/>
</dbReference>
<organism evidence="9 10">
    <name type="scientific">Cirrhinus molitorella</name>
    <name type="common">mud carp</name>
    <dbReference type="NCBI Taxonomy" id="172907"/>
    <lineage>
        <taxon>Eukaryota</taxon>
        <taxon>Metazoa</taxon>
        <taxon>Chordata</taxon>
        <taxon>Craniata</taxon>
        <taxon>Vertebrata</taxon>
        <taxon>Euteleostomi</taxon>
        <taxon>Actinopterygii</taxon>
        <taxon>Neopterygii</taxon>
        <taxon>Teleostei</taxon>
        <taxon>Ostariophysi</taxon>
        <taxon>Cypriniformes</taxon>
        <taxon>Cyprinidae</taxon>
        <taxon>Labeoninae</taxon>
        <taxon>Labeonini</taxon>
        <taxon>Cirrhinus</taxon>
    </lineage>
</organism>
<keyword evidence="10" id="KW-1185">Reference proteome</keyword>
<dbReference type="InterPro" id="IPR043504">
    <property type="entry name" value="Peptidase_S1_PA_chymotrypsin"/>
</dbReference>
<evidence type="ECO:0000313" key="9">
    <source>
        <dbReference type="EMBL" id="KAL1277873.1"/>
    </source>
</evidence>
<keyword evidence="5" id="KW-1015">Disulfide bond</keyword>
<dbReference type="SUPFAM" id="SSF50494">
    <property type="entry name" value="Trypsin-like serine proteases"/>
    <property type="match status" value="1"/>
</dbReference>
<dbReference type="InterPro" id="IPR033116">
    <property type="entry name" value="TRYPSIN_SER"/>
</dbReference>
<keyword evidence="2" id="KW-0732">Signal</keyword>
<dbReference type="PROSITE" id="PS00135">
    <property type="entry name" value="TRYPSIN_SER"/>
    <property type="match status" value="1"/>
</dbReference>
<keyword evidence="3" id="KW-0378">Hydrolase</keyword>
<keyword evidence="4" id="KW-0720">Serine protease</keyword>
<dbReference type="PROSITE" id="PS50240">
    <property type="entry name" value="TRYPSIN_DOM"/>
    <property type="match status" value="1"/>
</dbReference>
<evidence type="ECO:0000256" key="5">
    <source>
        <dbReference type="ARBA" id="ARBA00023157"/>
    </source>
</evidence>
<evidence type="ECO:0000256" key="4">
    <source>
        <dbReference type="ARBA" id="ARBA00022825"/>
    </source>
</evidence>
<keyword evidence="7" id="KW-0472">Membrane</keyword>
<comment type="caution">
    <text evidence="9">The sequence shown here is derived from an EMBL/GenBank/DDBJ whole genome shotgun (WGS) entry which is preliminary data.</text>
</comment>
<gene>
    <name evidence="9" type="ORF">QQF64_024546</name>
</gene>
<dbReference type="EMBL" id="JAYMGO010000003">
    <property type="protein sequence ID" value="KAL1277873.1"/>
    <property type="molecule type" value="Genomic_DNA"/>
</dbReference>
<dbReference type="Pfam" id="PF00089">
    <property type="entry name" value="Trypsin"/>
    <property type="match status" value="1"/>
</dbReference>
<keyword evidence="6" id="KW-0325">Glycoprotein</keyword>
<feature type="transmembrane region" description="Helical" evidence="7">
    <location>
        <begin position="95"/>
        <end position="115"/>
    </location>
</feature>
<keyword evidence="1" id="KW-0645">Protease</keyword>
<accession>A0ABR3NLJ7</accession>
<evidence type="ECO:0000256" key="2">
    <source>
        <dbReference type="ARBA" id="ARBA00022729"/>
    </source>
</evidence>